<keyword evidence="4" id="KW-0143">Chaperone</keyword>
<gene>
    <name evidence="6" type="ORF">NJQ99_07390</name>
</gene>
<keyword evidence="5" id="KW-0676">Redox-active center</keyword>
<dbReference type="NCBIfam" id="NF002386">
    <property type="entry name" value="PRK01402.1"/>
    <property type="match status" value="1"/>
</dbReference>
<dbReference type="GO" id="GO:0044183">
    <property type="term" value="F:protein folding chaperone"/>
    <property type="evidence" value="ECO:0007669"/>
    <property type="project" value="TreeGrafter"/>
</dbReference>
<dbReference type="GO" id="GO:0042026">
    <property type="term" value="P:protein refolding"/>
    <property type="evidence" value="ECO:0007669"/>
    <property type="project" value="TreeGrafter"/>
</dbReference>
<dbReference type="InterPro" id="IPR000397">
    <property type="entry name" value="Heat_shock_Hsp33"/>
</dbReference>
<keyword evidence="1" id="KW-0963">Cytoplasm</keyword>
<comment type="caution">
    <text evidence="6">The sequence shown here is derived from an EMBL/GenBank/DDBJ whole genome shotgun (WGS) entry which is preliminary data.</text>
</comment>
<dbReference type="GO" id="GO:0051082">
    <property type="term" value="F:unfolded protein binding"/>
    <property type="evidence" value="ECO:0007669"/>
    <property type="project" value="InterPro"/>
</dbReference>
<dbReference type="Proteomes" id="UP001055804">
    <property type="component" value="Unassembled WGS sequence"/>
</dbReference>
<dbReference type="EMBL" id="JAMZFT010000002">
    <property type="protein sequence ID" value="MCP1336224.1"/>
    <property type="molecule type" value="Genomic_DNA"/>
</dbReference>
<evidence type="ECO:0000256" key="3">
    <source>
        <dbReference type="ARBA" id="ARBA00023157"/>
    </source>
</evidence>
<dbReference type="Pfam" id="PF01430">
    <property type="entry name" value="HSP33"/>
    <property type="match status" value="1"/>
</dbReference>
<dbReference type="InterPro" id="IPR016154">
    <property type="entry name" value="Heat_shock_Hsp33_C"/>
</dbReference>
<evidence type="ECO:0000256" key="5">
    <source>
        <dbReference type="ARBA" id="ARBA00023284"/>
    </source>
</evidence>
<dbReference type="GO" id="GO:0005737">
    <property type="term" value="C:cytoplasm"/>
    <property type="evidence" value="ECO:0007669"/>
    <property type="project" value="InterPro"/>
</dbReference>
<protein>
    <submittedName>
        <fullName evidence="6">Hsp33 family molecular chaperone</fullName>
    </submittedName>
</protein>
<dbReference type="Gene3D" id="1.10.287.480">
    <property type="entry name" value="helix hairpin bin"/>
    <property type="match status" value="1"/>
</dbReference>
<sequence length="320" mass="34131">MAEPEMMPEPAGGTRDDRVVPFQIEGAHVRGRLVRMGPAIDRALSGHGYPAPVSRLLGEALLVATLIGSGLKLRNRFTVQAQGQGAVSLLVADYRAGGEVRGYAGFDADAVAAAGPDADPFALLGGGFLAMTIDQGPDTEPYQGIVPIEGGSLAAAATRYFDQSEQIVTSMRLAVAEAFDRRTAEGAHWRGGGIMLQRLGKGGEEAKKALDTEEAAEDWARAGILLSSVEDVEMIDPDLTPATLLYRLFHEDGVRVFEESGVAFGCTCSAEKVANVLRLHGQEDLKDMVEEGEIRATCQFCSALYRFDPADFLDDREAGA</sequence>
<keyword evidence="7" id="KW-1185">Reference proteome</keyword>
<dbReference type="InterPro" id="IPR016153">
    <property type="entry name" value="Heat_shock_Hsp33_N"/>
</dbReference>
<keyword evidence="2" id="KW-0862">Zinc</keyword>
<dbReference type="SUPFAM" id="SSF64397">
    <property type="entry name" value="Hsp33 domain"/>
    <property type="match status" value="1"/>
</dbReference>
<evidence type="ECO:0000256" key="1">
    <source>
        <dbReference type="ARBA" id="ARBA00022490"/>
    </source>
</evidence>
<evidence type="ECO:0000256" key="2">
    <source>
        <dbReference type="ARBA" id="ARBA00022833"/>
    </source>
</evidence>
<evidence type="ECO:0000256" key="4">
    <source>
        <dbReference type="ARBA" id="ARBA00023186"/>
    </source>
</evidence>
<organism evidence="6 7">
    <name type="scientific">Futiania mangrovi</name>
    <dbReference type="NCBI Taxonomy" id="2959716"/>
    <lineage>
        <taxon>Bacteria</taxon>
        <taxon>Pseudomonadati</taxon>
        <taxon>Pseudomonadota</taxon>
        <taxon>Alphaproteobacteria</taxon>
        <taxon>Futianiales</taxon>
        <taxon>Futianiaceae</taxon>
        <taxon>Futiania</taxon>
    </lineage>
</organism>
<proteinExistence type="predicted"/>
<dbReference type="PANTHER" id="PTHR30111">
    <property type="entry name" value="33 KDA CHAPERONIN"/>
    <property type="match status" value="1"/>
</dbReference>
<evidence type="ECO:0000313" key="7">
    <source>
        <dbReference type="Proteomes" id="UP001055804"/>
    </source>
</evidence>
<accession>A0A9J6PEG7</accession>
<reference evidence="6" key="1">
    <citation type="submission" date="2022-06" db="EMBL/GenBank/DDBJ databases">
        <title>Isolation and Genomics of Futiania mangrovii gen. nov., sp. nov., a Rare and Metabolically-versatile member in the Class Alphaproteobacteria.</title>
        <authorList>
            <person name="Liu L."/>
            <person name="Huang W.-C."/>
            <person name="Pan J."/>
            <person name="Li J."/>
            <person name="Huang Y."/>
            <person name="Du H."/>
            <person name="Liu Y."/>
            <person name="Li M."/>
        </authorList>
    </citation>
    <scope>NUCLEOTIDE SEQUENCE</scope>
    <source>
        <strain evidence="6">FT118</strain>
    </source>
</reference>
<dbReference type="RefSeq" id="WP_269332191.1">
    <property type="nucleotide sequence ID" value="NZ_JAMZFT010000002.1"/>
</dbReference>
<keyword evidence="3" id="KW-1015">Disulfide bond</keyword>
<name>A0A9J6PEG7_9PROT</name>
<evidence type="ECO:0000313" key="6">
    <source>
        <dbReference type="EMBL" id="MCP1336224.1"/>
    </source>
</evidence>
<dbReference type="AlphaFoldDB" id="A0A9J6PEG7"/>
<dbReference type="PIRSF" id="PIRSF005261">
    <property type="entry name" value="Heat_shock_Hsp33"/>
    <property type="match status" value="1"/>
</dbReference>
<dbReference type="InterPro" id="IPR023212">
    <property type="entry name" value="Hsp33_helix_hairpin_bin_dom_sf"/>
</dbReference>
<dbReference type="Gene3D" id="3.90.1280.10">
    <property type="entry name" value="HSP33 redox switch-like"/>
    <property type="match status" value="1"/>
</dbReference>
<dbReference type="Gene3D" id="3.55.30.10">
    <property type="entry name" value="Hsp33 domain"/>
    <property type="match status" value="1"/>
</dbReference>
<dbReference type="CDD" id="cd00498">
    <property type="entry name" value="Hsp33"/>
    <property type="match status" value="1"/>
</dbReference>
<dbReference type="PANTHER" id="PTHR30111:SF1">
    <property type="entry name" value="33 KDA CHAPERONIN"/>
    <property type="match status" value="1"/>
</dbReference>
<dbReference type="SUPFAM" id="SSF118352">
    <property type="entry name" value="HSP33 redox switch-like"/>
    <property type="match status" value="1"/>
</dbReference>